<evidence type="ECO:0000313" key="1">
    <source>
        <dbReference type="EMBL" id="TNN23166.1"/>
    </source>
</evidence>
<dbReference type="AlphaFoldDB" id="A0A4Z2E2N0"/>
<keyword evidence="2" id="KW-1185">Reference proteome</keyword>
<protein>
    <submittedName>
        <fullName evidence="1">Uncharacterized protein</fullName>
    </submittedName>
</protein>
<dbReference type="EMBL" id="SRLO01019537">
    <property type="protein sequence ID" value="TNN23166.1"/>
    <property type="molecule type" value="Genomic_DNA"/>
</dbReference>
<organism evidence="1 2">
    <name type="scientific">Liparis tanakae</name>
    <name type="common">Tanaka's snailfish</name>
    <dbReference type="NCBI Taxonomy" id="230148"/>
    <lineage>
        <taxon>Eukaryota</taxon>
        <taxon>Metazoa</taxon>
        <taxon>Chordata</taxon>
        <taxon>Craniata</taxon>
        <taxon>Vertebrata</taxon>
        <taxon>Euteleostomi</taxon>
        <taxon>Actinopterygii</taxon>
        <taxon>Neopterygii</taxon>
        <taxon>Teleostei</taxon>
        <taxon>Neoteleostei</taxon>
        <taxon>Acanthomorphata</taxon>
        <taxon>Eupercaria</taxon>
        <taxon>Perciformes</taxon>
        <taxon>Cottioidei</taxon>
        <taxon>Cottales</taxon>
        <taxon>Liparidae</taxon>
        <taxon>Liparis</taxon>
    </lineage>
</organism>
<dbReference type="Proteomes" id="UP000314294">
    <property type="component" value="Unassembled WGS sequence"/>
</dbReference>
<comment type="caution">
    <text evidence="1">The sequence shown here is derived from an EMBL/GenBank/DDBJ whole genome shotgun (WGS) entry which is preliminary data.</text>
</comment>
<evidence type="ECO:0000313" key="2">
    <source>
        <dbReference type="Proteomes" id="UP000314294"/>
    </source>
</evidence>
<name>A0A4Z2E2N0_9TELE</name>
<proteinExistence type="predicted"/>
<sequence length="108" mass="10398">MAAMVQGAVTALGYVEGFQKAVENVQGIETVMIAGGVGGAAIIAGGGAAAAGGLAVVLGAASVFGAAGGVLGGYLGNEVAEDADTLWQAAEMAKDAVLKRALPCTYNL</sequence>
<gene>
    <name evidence="1" type="ORF">EYF80_066716</name>
</gene>
<accession>A0A4Z2E2N0</accession>
<reference evidence="1 2" key="1">
    <citation type="submission" date="2019-03" db="EMBL/GenBank/DDBJ databases">
        <title>First draft genome of Liparis tanakae, snailfish: a comprehensive survey of snailfish specific genes.</title>
        <authorList>
            <person name="Kim W."/>
            <person name="Song I."/>
            <person name="Jeong J.-H."/>
            <person name="Kim D."/>
            <person name="Kim S."/>
            <person name="Ryu S."/>
            <person name="Song J.Y."/>
            <person name="Lee S.K."/>
        </authorList>
    </citation>
    <scope>NUCLEOTIDE SEQUENCE [LARGE SCALE GENOMIC DNA]</scope>
    <source>
        <tissue evidence="1">Muscle</tissue>
    </source>
</reference>